<accession>A0ABQ5FRQ7</accession>
<evidence type="ECO:0000256" key="3">
    <source>
        <dbReference type="ARBA" id="ARBA00022840"/>
    </source>
</evidence>
<gene>
    <name evidence="6" type="ORF">Tco_1017038</name>
</gene>
<dbReference type="InterPro" id="IPR045864">
    <property type="entry name" value="aa-tRNA-synth_II/BPL/LPL"/>
</dbReference>
<keyword evidence="2" id="KW-0547">Nucleotide-binding</keyword>
<organism evidence="6 7">
    <name type="scientific">Tanacetum coccineum</name>
    <dbReference type="NCBI Taxonomy" id="301880"/>
    <lineage>
        <taxon>Eukaryota</taxon>
        <taxon>Viridiplantae</taxon>
        <taxon>Streptophyta</taxon>
        <taxon>Embryophyta</taxon>
        <taxon>Tracheophyta</taxon>
        <taxon>Spermatophyta</taxon>
        <taxon>Magnoliopsida</taxon>
        <taxon>eudicotyledons</taxon>
        <taxon>Gunneridae</taxon>
        <taxon>Pentapetalae</taxon>
        <taxon>asterids</taxon>
        <taxon>campanulids</taxon>
        <taxon>Asterales</taxon>
        <taxon>Asteraceae</taxon>
        <taxon>Asteroideae</taxon>
        <taxon>Anthemideae</taxon>
        <taxon>Anthemidinae</taxon>
        <taxon>Tanacetum</taxon>
    </lineage>
</organism>
<dbReference type="InterPro" id="IPR006195">
    <property type="entry name" value="aa-tRNA-synth_II"/>
</dbReference>
<dbReference type="EMBL" id="BQNB010017641">
    <property type="protein sequence ID" value="GJT65558.1"/>
    <property type="molecule type" value="Genomic_DNA"/>
</dbReference>
<dbReference type="GO" id="GO:0016874">
    <property type="term" value="F:ligase activity"/>
    <property type="evidence" value="ECO:0007669"/>
    <property type="project" value="UniProtKB-KW"/>
</dbReference>
<keyword evidence="3" id="KW-0067">ATP-binding</keyword>
<dbReference type="PANTHER" id="PTHR42918:SF9">
    <property type="entry name" value="LYSINE--TRNA LIGASE"/>
    <property type="match status" value="1"/>
</dbReference>
<reference evidence="6" key="2">
    <citation type="submission" date="2022-01" db="EMBL/GenBank/DDBJ databases">
        <authorList>
            <person name="Yamashiro T."/>
            <person name="Shiraishi A."/>
            <person name="Satake H."/>
            <person name="Nakayama K."/>
        </authorList>
    </citation>
    <scope>NUCLEOTIDE SEQUENCE</scope>
</reference>
<comment type="caution">
    <text evidence="6">The sequence shown here is derived from an EMBL/GenBank/DDBJ whole genome shotgun (WGS) entry which is preliminary data.</text>
</comment>
<dbReference type="Gene3D" id="3.30.930.10">
    <property type="entry name" value="Bira Bifunctional Protein, Domain 2"/>
    <property type="match status" value="2"/>
</dbReference>
<evidence type="ECO:0000256" key="1">
    <source>
        <dbReference type="ARBA" id="ARBA00022598"/>
    </source>
</evidence>
<dbReference type="Pfam" id="PF00152">
    <property type="entry name" value="tRNA-synt_2"/>
    <property type="match status" value="2"/>
</dbReference>
<keyword evidence="1 6" id="KW-0436">Ligase</keyword>
<evidence type="ECO:0000313" key="6">
    <source>
        <dbReference type="EMBL" id="GJT65558.1"/>
    </source>
</evidence>
<evidence type="ECO:0000259" key="5">
    <source>
        <dbReference type="PROSITE" id="PS50862"/>
    </source>
</evidence>
<feature type="compositionally biased region" description="Basic and acidic residues" evidence="4">
    <location>
        <begin position="26"/>
        <end position="51"/>
    </location>
</feature>
<protein>
    <submittedName>
        <fullName evidence="6">Lysine--tRNA ligase</fullName>
    </submittedName>
</protein>
<reference evidence="6" key="1">
    <citation type="journal article" date="2022" name="Int. J. Mol. Sci.">
        <title>Draft Genome of Tanacetum Coccineum: Genomic Comparison of Closely Related Tanacetum-Family Plants.</title>
        <authorList>
            <person name="Yamashiro T."/>
            <person name="Shiraishi A."/>
            <person name="Nakayama K."/>
            <person name="Satake H."/>
        </authorList>
    </citation>
    <scope>NUCLEOTIDE SEQUENCE</scope>
</reference>
<evidence type="ECO:0000313" key="7">
    <source>
        <dbReference type="Proteomes" id="UP001151760"/>
    </source>
</evidence>
<dbReference type="SUPFAM" id="SSF55681">
    <property type="entry name" value="Class II aaRS and biotin synthetases"/>
    <property type="match status" value="1"/>
</dbReference>
<dbReference type="Proteomes" id="UP001151760">
    <property type="component" value="Unassembled WGS sequence"/>
</dbReference>
<proteinExistence type="predicted"/>
<dbReference type="PROSITE" id="PS50862">
    <property type="entry name" value="AA_TRNA_LIGASE_II"/>
    <property type="match status" value="1"/>
</dbReference>
<dbReference type="InterPro" id="IPR018149">
    <property type="entry name" value="Lys-tRNA-synth_II_C"/>
</dbReference>
<keyword evidence="7" id="KW-1185">Reference proteome</keyword>
<evidence type="ECO:0000256" key="2">
    <source>
        <dbReference type="ARBA" id="ARBA00022741"/>
    </source>
</evidence>
<dbReference type="PANTHER" id="PTHR42918">
    <property type="entry name" value="LYSYL-TRNA SYNTHETASE"/>
    <property type="match status" value="1"/>
</dbReference>
<dbReference type="PRINTS" id="PR00982">
    <property type="entry name" value="TRNASYNTHLYS"/>
</dbReference>
<feature type="region of interest" description="Disordered" evidence="4">
    <location>
        <begin position="1"/>
        <end position="53"/>
    </location>
</feature>
<name>A0ABQ5FRQ7_9ASTR</name>
<sequence length="445" mass="50884">MKPYKASKGVLPNASTQKEKRARCYICKERGKNSRNESKTSKRRPIQEKQKGFIKPTFKKVSEKIKAGRPGEDVVGNSSGTAWIKEPQKVDGCTPESGRYPDSYTMKDQEHYRHRYLDLIVNAQITRTFETRAFVIDNIRDFFKKPNFLEAETPMMHTLSGGAAARPFMTHHNDLNMKLNEGADLTHNPEFTAYEFYMAYADYNKLMELTEIMLSDMVKELTGGSCIIKYHSNGYENEPIEIDFTPPFRRIDMIEELEKEADLSIPKDLSSDDEANKYLVDACTTFDIECPQPQTTANLLDKLVGHFLKEKCVNPTFIMNHPEIMSPLAKGNRSKPGLSERFELFINKHKNDPVVQRQRFTDQLKDRKLGDDEAMALDENFCRALEYGLPPSAGCSVGIDRLTMLLTDSQNIKDVILFPAIEPPMKGEENMKVSKVDTTMMDKIW</sequence>
<evidence type="ECO:0000256" key="4">
    <source>
        <dbReference type="SAM" id="MobiDB-lite"/>
    </source>
</evidence>
<dbReference type="InterPro" id="IPR004364">
    <property type="entry name" value="Aa-tRNA-synt_II"/>
</dbReference>
<feature type="domain" description="Aminoacyl-transfer RNA synthetases class-II family profile" evidence="5">
    <location>
        <begin position="187"/>
        <end position="423"/>
    </location>
</feature>